<feature type="domain" description="3-deoxy-D-manno-octulosonic-acid transferase N-terminal" evidence="8">
    <location>
        <begin position="54"/>
        <end position="218"/>
    </location>
</feature>
<evidence type="ECO:0000313" key="9">
    <source>
        <dbReference type="EMBL" id="MDG0816178.1"/>
    </source>
</evidence>
<evidence type="ECO:0000256" key="2">
    <source>
        <dbReference type="ARBA" id="ARBA00012621"/>
    </source>
</evidence>
<comment type="subcellular location">
    <subcellularLocation>
        <location evidence="7">Cell membrane</location>
    </subcellularLocation>
</comment>
<evidence type="ECO:0000256" key="1">
    <source>
        <dbReference type="ARBA" id="ARBA00004713"/>
    </source>
</evidence>
<gene>
    <name evidence="9" type="ORF">NWE73_07370</name>
</gene>
<evidence type="ECO:0000256" key="7">
    <source>
        <dbReference type="RuleBase" id="RU365103"/>
    </source>
</evidence>
<dbReference type="InterPro" id="IPR007507">
    <property type="entry name" value="Glycos_transf_N"/>
</dbReference>
<evidence type="ECO:0000256" key="3">
    <source>
        <dbReference type="ARBA" id="ARBA00019077"/>
    </source>
</evidence>
<reference evidence="9" key="1">
    <citation type="submission" date="2022-08" db="EMBL/GenBank/DDBJ databases">
        <title>Novel Bdellovibrio Species Isolated from Svalbard: Designation Bdellovibrio svalbardensis.</title>
        <authorList>
            <person name="Mitchell R.J."/>
            <person name="Choi S.Y."/>
        </authorList>
    </citation>
    <scope>NUCLEOTIDE SEQUENCE</scope>
    <source>
        <strain evidence="9">PAP01</strain>
    </source>
</reference>
<keyword evidence="7" id="KW-1003">Cell membrane</keyword>
<dbReference type="PANTHER" id="PTHR42755">
    <property type="entry name" value="3-DEOXY-MANNO-OCTULOSONATE CYTIDYLYLTRANSFERASE"/>
    <property type="match status" value="1"/>
</dbReference>
<dbReference type="InterPro" id="IPR039901">
    <property type="entry name" value="Kdotransferase"/>
</dbReference>
<proteinExistence type="inferred from homology"/>
<keyword evidence="7" id="KW-0472">Membrane</keyword>
<keyword evidence="7" id="KW-0448">Lipopolysaccharide biosynthesis</keyword>
<keyword evidence="10" id="KW-1185">Reference proteome</keyword>
<dbReference type="EMBL" id="JANRMI010000002">
    <property type="protein sequence ID" value="MDG0816178.1"/>
    <property type="molecule type" value="Genomic_DNA"/>
</dbReference>
<dbReference type="Gene3D" id="3.40.50.2000">
    <property type="entry name" value="Glycogen Phosphorylase B"/>
    <property type="match status" value="1"/>
</dbReference>
<evidence type="ECO:0000256" key="5">
    <source>
        <dbReference type="ARBA" id="ARBA00031445"/>
    </source>
</evidence>
<sequence length="430" mass="48871">MSLLVFWLYKYTLVPLAYFLLQLLRPFMGGKIREMIEDKNQGFYKIKKPGSEADVALARPLWIHAASGEIEYARPVIREYKKQHPNVPIIVTYSSPSAKKILEGLHDVDVWAALPWDLDFLLNSFIAKWNPRAILYSRTDVWPVLAKVVAKKNIPSCLFSATFADNSSRLKGLTKYLTKYSLNHIDEIHCVSEEDRKNLEYLGLHTKIFVSGDTRFDQVFHRLENPKPLKNELIPTPDEFVFIAGSTWPEDENIIIPALAKLKRNAMKAIIAPHETTPAHLEKLEKQMSDAGLPFVRYSKTSEWPTGSILLVDQVGILAELYTWSDMAFIGGSFKKQVHSVMEALAAGLPVMVGPFHQNNREALLYQKKNFSSGMIVQVVHSAEDVMVLIDRMRKKSDQLPHIKEEIRSEIGKNKNSTLRVLSSLAELSN</sequence>
<dbReference type="Proteomes" id="UP001152321">
    <property type="component" value="Unassembled WGS sequence"/>
</dbReference>
<dbReference type="PANTHER" id="PTHR42755:SF1">
    <property type="entry name" value="3-DEOXY-D-MANNO-OCTULOSONIC ACID TRANSFERASE, MITOCHONDRIAL-RELATED"/>
    <property type="match status" value="1"/>
</dbReference>
<dbReference type="EC" id="2.4.99.12" evidence="2 7"/>
<evidence type="ECO:0000259" key="8">
    <source>
        <dbReference type="Pfam" id="PF04413"/>
    </source>
</evidence>
<comment type="catalytic activity">
    <reaction evidence="6 7">
        <text>lipid IVA (E. coli) + CMP-3-deoxy-beta-D-manno-octulosonate = alpha-Kdo-(2-&gt;6)-lipid IVA (E. coli) + CMP + H(+)</text>
        <dbReference type="Rhea" id="RHEA:28066"/>
        <dbReference type="ChEBI" id="CHEBI:15378"/>
        <dbReference type="ChEBI" id="CHEBI:58603"/>
        <dbReference type="ChEBI" id="CHEBI:60364"/>
        <dbReference type="ChEBI" id="CHEBI:60377"/>
        <dbReference type="ChEBI" id="CHEBI:85987"/>
        <dbReference type="EC" id="2.4.99.12"/>
    </reaction>
</comment>
<keyword evidence="4 7" id="KW-0808">Transferase</keyword>
<name>A0ABT6DHA2_9BACT</name>
<comment type="similarity">
    <text evidence="7">Belongs to the glycosyltransferase group 1 family.</text>
</comment>
<dbReference type="RefSeq" id="WP_277577655.1">
    <property type="nucleotide sequence ID" value="NZ_JANRMI010000002.1"/>
</dbReference>
<evidence type="ECO:0000256" key="6">
    <source>
        <dbReference type="ARBA" id="ARBA00049183"/>
    </source>
</evidence>
<protein>
    <recommendedName>
        <fullName evidence="3 7">3-deoxy-D-manno-octulosonic acid transferase</fullName>
        <shortName evidence="7">Kdo transferase</shortName>
        <ecNumber evidence="2 7">2.4.99.12</ecNumber>
    </recommendedName>
    <alternativeName>
        <fullName evidence="5 7">Lipid IV(A) 3-deoxy-D-manno-octulosonic acid transferase</fullName>
    </alternativeName>
</protein>
<evidence type="ECO:0000313" key="10">
    <source>
        <dbReference type="Proteomes" id="UP001152321"/>
    </source>
</evidence>
<organism evidence="9 10">
    <name type="scientific">Bdellovibrio svalbardensis</name>
    <dbReference type="NCBI Taxonomy" id="2972972"/>
    <lineage>
        <taxon>Bacteria</taxon>
        <taxon>Pseudomonadati</taxon>
        <taxon>Bdellovibrionota</taxon>
        <taxon>Bdellovibrionia</taxon>
        <taxon>Bdellovibrionales</taxon>
        <taxon>Pseudobdellovibrionaceae</taxon>
        <taxon>Bdellovibrio</taxon>
    </lineage>
</organism>
<dbReference type="Gene3D" id="3.40.50.11720">
    <property type="entry name" value="3-Deoxy-D-manno-octulosonic-acid transferase, N-terminal domain"/>
    <property type="match status" value="1"/>
</dbReference>
<dbReference type="Pfam" id="PF04413">
    <property type="entry name" value="Glycos_transf_N"/>
    <property type="match status" value="1"/>
</dbReference>
<comment type="caution">
    <text evidence="9">The sequence shown here is derived from an EMBL/GenBank/DDBJ whole genome shotgun (WGS) entry which is preliminary data.</text>
</comment>
<dbReference type="SUPFAM" id="SSF53756">
    <property type="entry name" value="UDP-Glycosyltransferase/glycogen phosphorylase"/>
    <property type="match status" value="1"/>
</dbReference>
<evidence type="ECO:0000256" key="4">
    <source>
        <dbReference type="ARBA" id="ARBA00022679"/>
    </source>
</evidence>
<comment type="pathway">
    <text evidence="1 7">Bacterial outer membrane biogenesis; LPS core biosynthesis.</text>
</comment>
<accession>A0ABT6DHA2</accession>
<dbReference type="InterPro" id="IPR038107">
    <property type="entry name" value="Glycos_transf_N_sf"/>
</dbReference>
<comment type="function">
    <text evidence="7">Involved in lipopolysaccharide (LPS) biosynthesis. Catalyzes the transfer of 3-deoxy-D-manno-octulosonate (Kdo) residue(s) from CMP-Kdo to lipid IV(A), the tetraacyldisaccharide-1,4'-bisphosphate precursor of lipid A.</text>
</comment>